<feature type="region of interest" description="Disordered" evidence="1">
    <location>
        <begin position="55"/>
        <end position="114"/>
    </location>
</feature>
<feature type="compositionally biased region" description="Basic and acidic residues" evidence="1">
    <location>
        <begin position="70"/>
        <end position="114"/>
    </location>
</feature>
<accession>M1DWK2</accession>
<dbReference type="EnsemblPlants" id="PGSC0003DMT400095555">
    <property type="protein sequence ID" value="PGSC0003DMT400095555"/>
    <property type="gene ID" value="PGSC0003DMG400045126"/>
</dbReference>
<dbReference type="PaxDb" id="4113-PGSC0003DMT400095555"/>
<evidence type="ECO:0000256" key="1">
    <source>
        <dbReference type="SAM" id="MobiDB-lite"/>
    </source>
</evidence>
<dbReference type="InParanoid" id="M1DWK2"/>
<organism evidence="2 3">
    <name type="scientific">Solanum tuberosum</name>
    <name type="common">Potato</name>
    <dbReference type="NCBI Taxonomy" id="4113"/>
    <lineage>
        <taxon>Eukaryota</taxon>
        <taxon>Viridiplantae</taxon>
        <taxon>Streptophyta</taxon>
        <taxon>Embryophyta</taxon>
        <taxon>Tracheophyta</taxon>
        <taxon>Spermatophyta</taxon>
        <taxon>Magnoliopsida</taxon>
        <taxon>eudicotyledons</taxon>
        <taxon>Gunneridae</taxon>
        <taxon>Pentapetalae</taxon>
        <taxon>asterids</taxon>
        <taxon>lamiids</taxon>
        <taxon>Solanales</taxon>
        <taxon>Solanaceae</taxon>
        <taxon>Solanoideae</taxon>
        <taxon>Solaneae</taxon>
        <taxon>Solanum</taxon>
    </lineage>
</organism>
<dbReference type="AlphaFoldDB" id="M1DWK2"/>
<feature type="compositionally biased region" description="Polar residues" evidence="1">
    <location>
        <begin position="55"/>
        <end position="69"/>
    </location>
</feature>
<protein>
    <recommendedName>
        <fullName evidence="4">Integrase core domain containing protein</fullName>
    </recommendedName>
</protein>
<evidence type="ECO:0000313" key="2">
    <source>
        <dbReference type="EnsemblPlants" id="PGSC0003DMT400095555"/>
    </source>
</evidence>
<keyword evidence="3" id="KW-1185">Reference proteome</keyword>
<reference evidence="2" key="2">
    <citation type="submission" date="2015-06" db="UniProtKB">
        <authorList>
            <consortium name="EnsemblPlants"/>
        </authorList>
    </citation>
    <scope>IDENTIFICATION</scope>
    <source>
        <strain evidence="2">DM1-3 516 R44</strain>
    </source>
</reference>
<name>M1DWK2_SOLTU</name>
<dbReference type="HOGENOM" id="CLU_1345256_0_0_1"/>
<evidence type="ECO:0000313" key="3">
    <source>
        <dbReference type="Proteomes" id="UP000011115"/>
    </source>
</evidence>
<dbReference type="Gramene" id="PGSC0003DMT400095555">
    <property type="protein sequence ID" value="PGSC0003DMT400095555"/>
    <property type="gene ID" value="PGSC0003DMG400045126"/>
</dbReference>
<dbReference type="Proteomes" id="UP000011115">
    <property type="component" value="Unassembled WGS sequence"/>
</dbReference>
<evidence type="ECO:0008006" key="4">
    <source>
        <dbReference type="Google" id="ProtNLM"/>
    </source>
</evidence>
<proteinExistence type="predicted"/>
<sequence>MAKIMTQLDILSKNVMGADARGVSVVGVEGTNPEEMKFETLYNEEVNYLANQGSGYRSNYPRQGGNQSWARDEGWKDRDREWRDCNPNWKDGEKDRCVPPHERKKPKDSDGGRSKLGKVLKEYLEASNRSSWQIVDKFGGPDLSHRLTQDIFKVESVKLDKVRNLSAYRPPGWRSRWRPPLGFPHELKALLNSARKSNIRRAAE</sequence>
<reference evidence="3" key="1">
    <citation type="journal article" date="2011" name="Nature">
        <title>Genome sequence and analysis of the tuber crop potato.</title>
        <authorList>
            <consortium name="The Potato Genome Sequencing Consortium"/>
        </authorList>
    </citation>
    <scope>NUCLEOTIDE SEQUENCE [LARGE SCALE GENOMIC DNA]</scope>
    <source>
        <strain evidence="3">cv. DM1-3 516 R44</strain>
    </source>
</reference>